<evidence type="ECO:0000313" key="2">
    <source>
        <dbReference type="EMBL" id="MBC9205411.1"/>
    </source>
</evidence>
<keyword evidence="3" id="KW-1185">Reference proteome</keyword>
<dbReference type="Proteomes" id="UP000626026">
    <property type="component" value="Unassembled WGS sequence"/>
</dbReference>
<evidence type="ECO:0000259" key="1">
    <source>
        <dbReference type="SMART" id="SM00835"/>
    </source>
</evidence>
<comment type="caution">
    <text evidence="2">The sequence shown here is derived from an EMBL/GenBank/DDBJ whole genome shotgun (WGS) entry which is preliminary data.</text>
</comment>
<evidence type="ECO:0000313" key="3">
    <source>
        <dbReference type="Proteomes" id="UP000626026"/>
    </source>
</evidence>
<dbReference type="Pfam" id="PF00190">
    <property type="entry name" value="Cupin_1"/>
    <property type="match status" value="2"/>
</dbReference>
<organism evidence="2 3">
    <name type="scientific">Teichococcus aerophilus</name>
    <dbReference type="NCBI Taxonomy" id="1224513"/>
    <lineage>
        <taxon>Bacteria</taxon>
        <taxon>Pseudomonadati</taxon>
        <taxon>Pseudomonadota</taxon>
        <taxon>Alphaproteobacteria</taxon>
        <taxon>Acetobacterales</taxon>
        <taxon>Roseomonadaceae</taxon>
        <taxon>Roseomonas</taxon>
    </lineage>
</organism>
<sequence length="344" mass="37340">MAASKHVRSLIGGHFEFQGELGSIARLDADELPILNRLSIKRLLLAEGAIREPHWHANATELSYCVAGQALVSVLGNGSAFSSFLVGPGQMFHVPSCVVHHIETIGPGTAEFIIAFRHERPEDFSIRAAFGAMTDAVLGNTYDLPGAAFAAIPRRTESAFIVARQGPATVPAAAAFNSPHQFDIEAQNPLLASPAGTARFAREQFWPALRDISMYSLRITDKGMREPHWHPQTAEMGYVLHGQARMTVLDPDGSTETYALQPGDVYFIPRAYPHHIEQLGNDEVHFLIFFDQPTPGDIGYRATASAFSRSVLAATLGVTEAVLPPLPFTPSDPLVVGRVNPRDA</sequence>
<feature type="domain" description="Cupin type-1" evidence="1">
    <location>
        <begin position="182"/>
        <end position="324"/>
    </location>
</feature>
<feature type="domain" description="Cupin type-1" evidence="1">
    <location>
        <begin position="15"/>
        <end position="150"/>
    </location>
</feature>
<dbReference type="EMBL" id="JACTVA010000001">
    <property type="protein sequence ID" value="MBC9205411.1"/>
    <property type="molecule type" value="Genomic_DNA"/>
</dbReference>
<protein>
    <submittedName>
        <fullName evidence="2">Cupin domain-containing protein</fullName>
    </submittedName>
</protein>
<dbReference type="CDD" id="cd20306">
    <property type="entry name" value="cupin_OxDC-like"/>
    <property type="match status" value="2"/>
</dbReference>
<gene>
    <name evidence="2" type="ORF">IBL26_01080</name>
</gene>
<dbReference type="InterPro" id="IPR011051">
    <property type="entry name" value="RmlC_Cupin_sf"/>
</dbReference>
<dbReference type="PANTHER" id="PTHR31189">
    <property type="entry name" value="OS03G0336100 PROTEIN-RELATED"/>
    <property type="match status" value="1"/>
</dbReference>
<dbReference type="PANTHER" id="PTHR31189:SF2">
    <property type="entry name" value="RMLC-LIKE CUPINS SUPERFAMILY PROTEIN"/>
    <property type="match status" value="1"/>
</dbReference>
<dbReference type="InterPro" id="IPR006045">
    <property type="entry name" value="Cupin_1"/>
</dbReference>
<dbReference type="InterPro" id="IPR014710">
    <property type="entry name" value="RmlC-like_jellyroll"/>
</dbReference>
<accession>A0ABR7RGH6</accession>
<dbReference type="SMART" id="SM00835">
    <property type="entry name" value="Cupin_1"/>
    <property type="match status" value="2"/>
</dbReference>
<dbReference type="RefSeq" id="WP_187782580.1">
    <property type="nucleotide sequence ID" value="NZ_JACTVA010000001.1"/>
</dbReference>
<dbReference type="Gene3D" id="2.60.120.10">
    <property type="entry name" value="Jelly Rolls"/>
    <property type="match status" value="2"/>
</dbReference>
<reference evidence="2 3" key="1">
    <citation type="journal article" date="2013" name="Int. J. Syst. Evol. Microbiol.">
        <title>Roseomonas aerophila sp. nov., isolated from air.</title>
        <authorList>
            <person name="Kim S.J."/>
            <person name="Weon H.Y."/>
            <person name="Ahn J.H."/>
            <person name="Hong S.B."/>
            <person name="Seok S.J."/>
            <person name="Whang K.S."/>
            <person name="Kwon S.W."/>
        </authorList>
    </citation>
    <scope>NUCLEOTIDE SEQUENCE [LARGE SCALE GENOMIC DNA]</scope>
    <source>
        <strain evidence="2 3">NBRC 108923</strain>
    </source>
</reference>
<proteinExistence type="predicted"/>
<name>A0ABR7RGH6_9PROT</name>
<dbReference type="SUPFAM" id="SSF51182">
    <property type="entry name" value="RmlC-like cupins"/>
    <property type="match status" value="2"/>
</dbReference>
<dbReference type="InterPro" id="IPR050253">
    <property type="entry name" value="Seed_Storage-Functional"/>
</dbReference>